<gene>
    <name evidence="3" type="ORF">H0A68_04580</name>
</gene>
<reference evidence="3 4" key="1">
    <citation type="submission" date="2020-07" db="EMBL/GenBank/DDBJ databases">
        <title>Taxonomic revisions and descriptions of new bacterial species based on genomic comparisons in the high-G+C-content subgroup of the family Alcaligenaceae.</title>
        <authorList>
            <person name="Szabo A."/>
            <person name="Felfoldi T."/>
        </authorList>
    </citation>
    <scope>NUCLEOTIDE SEQUENCE [LARGE SCALE GENOMIC DNA]</scope>
    <source>
        <strain evidence="3 4">DSM 25264</strain>
    </source>
</reference>
<accession>A0A853F8K4</accession>
<dbReference type="OrthoDB" id="8585321at2"/>
<dbReference type="RefSeq" id="WP_129968047.1">
    <property type="nucleotide sequence ID" value="NZ_JACCEW010000001.1"/>
</dbReference>
<name>A0A853F8K4_9BURK</name>
<dbReference type="Pfam" id="PF20567">
    <property type="entry name" value="DUF6776"/>
    <property type="match status" value="1"/>
</dbReference>
<keyword evidence="4" id="KW-1185">Reference proteome</keyword>
<dbReference type="Proteomes" id="UP000580517">
    <property type="component" value="Unassembled WGS sequence"/>
</dbReference>
<evidence type="ECO:0000256" key="1">
    <source>
        <dbReference type="SAM" id="Coils"/>
    </source>
</evidence>
<feature type="coiled-coil region" evidence="1">
    <location>
        <begin position="44"/>
        <end position="106"/>
    </location>
</feature>
<evidence type="ECO:0000313" key="4">
    <source>
        <dbReference type="Proteomes" id="UP000580517"/>
    </source>
</evidence>
<evidence type="ECO:0000313" key="3">
    <source>
        <dbReference type="EMBL" id="NYT36138.1"/>
    </source>
</evidence>
<dbReference type="EMBL" id="JACCEW010000001">
    <property type="protein sequence ID" value="NYT36138.1"/>
    <property type="molecule type" value="Genomic_DNA"/>
</dbReference>
<dbReference type="AlphaFoldDB" id="A0A853F8K4"/>
<sequence length="250" mass="26779">MTSKQIDTATGRRGAGLWLAVLALILGLALGAAGGRYWFKAQALSRYDALKQQLEGDLVSARAQLAESQARVDALTGNLMVEESTRKGLETTLTRVQADLGQANEKLAFFHQLFPPGPAGAVSVRALTMEWQGANLSYRALFMRNALQAPTFQGRIQFVAKGSRDGKPASAVLLPAQGAPQNQAVDSDAKDEPAEDDTDAFTLHFDEFQRSAGLLAVPDGFTPESVTLNVLEGDTLRVSRSIKLDPAPTP</sequence>
<keyword evidence="1" id="KW-0175">Coiled coil</keyword>
<feature type="region of interest" description="Disordered" evidence="2">
    <location>
        <begin position="176"/>
        <end position="196"/>
    </location>
</feature>
<organism evidence="3 4">
    <name type="scientific">Allopusillimonas soli</name>
    <dbReference type="NCBI Taxonomy" id="659016"/>
    <lineage>
        <taxon>Bacteria</taxon>
        <taxon>Pseudomonadati</taxon>
        <taxon>Pseudomonadota</taxon>
        <taxon>Betaproteobacteria</taxon>
        <taxon>Burkholderiales</taxon>
        <taxon>Alcaligenaceae</taxon>
        <taxon>Allopusillimonas</taxon>
    </lineage>
</organism>
<protein>
    <submittedName>
        <fullName evidence="3">Uncharacterized protein</fullName>
    </submittedName>
</protein>
<comment type="caution">
    <text evidence="3">The sequence shown here is derived from an EMBL/GenBank/DDBJ whole genome shotgun (WGS) entry which is preliminary data.</text>
</comment>
<dbReference type="InterPro" id="IPR046703">
    <property type="entry name" value="DUF6776"/>
</dbReference>
<evidence type="ECO:0000256" key="2">
    <source>
        <dbReference type="SAM" id="MobiDB-lite"/>
    </source>
</evidence>
<proteinExistence type="predicted"/>